<dbReference type="Pfam" id="PF05834">
    <property type="entry name" value="Lycopene_cycl"/>
    <property type="match status" value="1"/>
</dbReference>
<protein>
    <recommendedName>
        <fullName evidence="3">lycopene beta-cyclase</fullName>
        <ecNumber evidence="3">5.5.1.19</ecNumber>
    </recommendedName>
</protein>
<evidence type="ECO:0000256" key="5">
    <source>
        <dbReference type="ARBA" id="ARBA00023027"/>
    </source>
</evidence>
<organism evidence="8">
    <name type="scientific">Aureoumbra lagunensis</name>
    <dbReference type="NCBI Taxonomy" id="44058"/>
    <lineage>
        <taxon>Eukaryota</taxon>
        <taxon>Sar</taxon>
        <taxon>Stramenopiles</taxon>
        <taxon>Ochrophyta</taxon>
        <taxon>Pelagophyceae</taxon>
        <taxon>Pelagomonadales</taxon>
        <taxon>Aureoumbra</taxon>
    </lineage>
</organism>
<feature type="signal peptide" evidence="7">
    <location>
        <begin position="1"/>
        <end position="16"/>
    </location>
</feature>
<evidence type="ECO:0000256" key="7">
    <source>
        <dbReference type="SAM" id="SignalP"/>
    </source>
</evidence>
<proteinExistence type="inferred from homology"/>
<gene>
    <name evidence="8" type="ORF">ALAG00032_LOCUS11602</name>
</gene>
<feature type="chain" id="PRO_5031326021" description="lycopene beta-cyclase" evidence="7">
    <location>
        <begin position="17"/>
        <end position="510"/>
    </location>
</feature>
<dbReference type="InterPro" id="IPR036188">
    <property type="entry name" value="FAD/NAD-bd_sf"/>
</dbReference>
<dbReference type="Gene3D" id="3.50.50.60">
    <property type="entry name" value="FAD/NAD(P)-binding domain"/>
    <property type="match status" value="1"/>
</dbReference>
<dbReference type="GO" id="GO:0016860">
    <property type="term" value="F:intramolecular oxidoreductase activity"/>
    <property type="evidence" value="ECO:0007669"/>
    <property type="project" value="UniProtKB-ARBA"/>
</dbReference>
<comment type="similarity">
    <text evidence="2">Belongs to the lycopene cyclase family.</text>
</comment>
<dbReference type="PRINTS" id="PR00420">
    <property type="entry name" value="RNGMNOXGNASE"/>
</dbReference>
<keyword evidence="4" id="KW-0125">Carotenoid biosynthesis</keyword>
<keyword evidence="7" id="KW-0732">Signal</keyword>
<sequence>MILAFPTLLIINRVYSLVSPVASSSRFDVAVIGSGPAGSTAASLLAKREGLRVALIDPKIDDEWPNNYGSWADEWSALAQRLPEFNLEECTTRRWETTDCFFGGSWGIDSEVRTKLDRAYVRVDRIKLREACISEDVERIADKVSGVRSDWALNVYQEELGNGIQHDATGTRLKLSSGREIRATIIIDATGFNSRLTLRGETPAPGFQIAYGFEADVKSLCDYDPEAMLLFDYRDDYLPDESKNKDWPTFMYAMPMGPGLVPDSTRVFFEETVLVSRPAMSVHECERRAIARLESMGIEIISPRSEIELCYIPMGGPTPDPRQRIIAFGAAAGLVHPATGYQLCRCLSAVSDLTAAIGKALKTTNNNPDLTAQAAYGALWPKKILHQRDFALFGAEFLLTCDAKDLRGWFDAFFKLPNSVWGGFLAGWPGLPGNHHHETRLSRLLFGLDMFRRLPPPVALKLVSYMVQFSFQEGPALLRSVTPFFGDNPIAFQDTDTVLRLQKEKIHEEH</sequence>
<keyword evidence="5" id="KW-0520">NAD</keyword>
<evidence type="ECO:0000256" key="3">
    <source>
        <dbReference type="ARBA" id="ARBA00012242"/>
    </source>
</evidence>
<dbReference type="EMBL" id="HBIJ01017439">
    <property type="protein sequence ID" value="CAE0370823.1"/>
    <property type="molecule type" value="Transcribed_RNA"/>
</dbReference>
<comment type="pathway">
    <text evidence="6">Carotenoid biosynthesis; beta-zeacarotene biosynthesis.</text>
</comment>
<dbReference type="InterPro" id="IPR010108">
    <property type="entry name" value="Lycopene_cyclase_b/e"/>
</dbReference>
<evidence type="ECO:0000256" key="4">
    <source>
        <dbReference type="ARBA" id="ARBA00022746"/>
    </source>
</evidence>
<dbReference type="SUPFAM" id="SSF51905">
    <property type="entry name" value="FAD/NAD(P)-binding domain"/>
    <property type="match status" value="1"/>
</dbReference>
<dbReference type="GO" id="GO:0016117">
    <property type="term" value="P:carotenoid biosynthetic process"/>
    <property type="evidence" value="ECO:0007669"/>
    <property type="project" value="UniProtKB-KW"/>
</dbReference>
<evidence type="ECO:0000256" key="1">
    <source>
        <dbReference type="ARBA" id="ARBA00005089"/>
    </source>
</evidence>
<dbReference type="AlphaFoldDB" id="A0A7S3K058"/>
<dbReference type="EC" id="5.5.1.19" evidence="3"/>
<comment type="pathway">
    <text evidence="1">Carotenoid biosynthesis; beta-carotene biosynthesis.</text>
</comment>
<dbReference type="PANTHER" id="PTHR39757:SF5">
    <property type="entry name" value="OS02G0190600 PROTEIN"/>
    <property type="match status" value="1"/>
</dbReference>
<accession>A0A7S3K058</accession>
<reference evidence="8" key="1">
    <citation type="submission" date="2021-01" db="EMBL/GenBank/DDBJ databases">
        <authorList>
            <person name="Corre E."/>
            <person name="Pelletier E."/>
            <person name="Niang G."/>
            <person name="Scheremetjew M."/>
            <person name="Finn R."/>
            <person name="Kale V."/>
            <person name="Holt S."/>
            <person name="Cochrane G."/>
            <person name="Meng A."/>
            <person name="Brown T."/>
            <person name="Cohen L."/>
        </authorList>
    </citation>
    <scope>NUCLEOTIDE SEQUENCE</scope>
    <source>
        <strain evidence="8">CCMP1510</strain>
    </source>
</reference>
<name>A0A7S3K058_9STRA</name>
<evidence type="ECO:0000256" key="2">
    <source>
        <dbReference type="ARBA" id="ARBA00006599"/>
    </source>
</evidence>
<dbReference type="PANTHER" id="PTHR39757">
    <property type="match status" value="1"/>
</dbReference>
<dbReference type="GO" id="GO:0016705">
    <property type="term" value="F:oxidoreductase activity, acting on paired donors, with incorporation or reduction of molecular oxygen"/>
    <property type="evidence" value="ECO:0007669"/>
    <property type="project" value="InterPro"/>
</dbReference>
<evidence type="ECO:0000256" key="6">
    <source>
        <dbReference type="ARBA" id="ARBA00037906"/>
    </source>
</evidence>
<dbReference type="NCBIfam" id="TIGR01790">
    <property type="entry name" value="carotene-cycl"/>
    <property type="match status" value="1"/>
</dbReference>
<evidence type="ECO:0000313" key="8">
    <source>
        <dbReference type="EMBL" id="CAE0370823.1"/>
    </source>
</evidence>